<protein>
    <recommendedName>
        <fullName evidence="6">Peptidyl-prolyl cis-trans isomerase</fullName>
        <ecNumber evidence="6">5.2.1.8</ecNumber>
    </recommendedName>
</protein>
<dbReference type="EC" id="5.2.1.8" evidence="6"/>
<accession>A0ABS8G935</accession>
<keyword evidence="3 5" id="KW-0697">Rotamase</keyword>
<keyword evidence="11" id="KW-1185">Reference proteome</keyword>
<keyword evidence="8" id="KW-0732">Signal</keyword>
<comment type="similarity">
    <text evidence="2 6">Belongs to the FKBP-type PPIase family.</text>
</comment>
<dbReference type="Proteomes" id="UP001520878">
    <property type="component" value="Unassembled WGS sequence"/>
</dbReference>
<feature type="coiled-coil region" evidence="7">
    <location>
        <begin position="88"/>
        <end position="122"/>
    </location>
</feature>
<dbReference type="PANTHER" id="PTHR43811:SF19">
    <property type="entry name" value="39 KDA FK506-BINDING NUCLEAR PROTEIN"/>
    <property type="match status" value="1"/>
</dbReference>
<feature type="chain" id="PRO_5047252880" description="Peptidyl-prolyl cis-trans isomerase" evidence="8">
    <location>
        <begin position="18"/>
        <end position="250"/>
    </location>
</feature>
<comment type="caution">
    <text evidence="10">The sequence shown here is derived from an EMBL/GenBank/DDBJ whole genome shotgun (WGS) entry which is preliminary data.</text>
</comment>
<reference evidence="10 11" key="1">
    <citation type="submission" date="2021-10" db="EMBL/GenBank/DDBJ databases">
        <title>Draft genome of Aestuariibacter halophilus JC2043.</title>
        <authorList>
            <person name="Emsley S.A."/>
            <person name="Pfannmuller K.M."/>
            <person name="Ushijima B."/>
            <person name="Saw J.H."/>
            <person name="Videau P."/>
        </authorList>
    </citation>
    <scope>NUCLEOTIDE SEQUENCE [LARGE SCALE GENOMIC DNA]</scope>
    <source>
        <strain evidence="10 11">JC2043</strain>
    </source>
</reference>
<dbReference type="InterPro" id="IPR046357">
    <property type="entry name" value="PPIase_dom_sf"/>
</dbReference>
<dbReference type="GO" id="GO:0003755">
    <property type="term" value="F:peptidyl-prolyl cis-trans isomerase activity"/>
    <property type="evidence" value="ECO:0007669"/>
    <property type="project" value="UniProtKB-EC"/>
</dbReference>
<dbReference type="Pfam" id="PF00254">
    <property type="entry name" value="FKBP_C"/>
    <property type="match status" value="1"/>
</dbReference>
<gene>
    <name evidence="10" type="primary">fkpA</name>
    <name evidence="10" type="ORF">LJ739_12290</name>
</gene>
<keyword evidence="4 5" id="KW-0413">Isomerase</keyword>
<feature type="signal peptide" evidence="8">
    <location>
        <begin position="1"/>
        <end position="17"/>
    </location>
</feature>
<evidence type="ECO:0000313" key="10">
    <source>
        <dbReference type="EMBL" id="MCC2617023.1"/>
    </source>
</evidence>
<evidence type="ECO:0000256" key="4">
    <source>
        <dbReference type="ARBA" id="ARBA00023235"/>
    </source>
</evidence>
<dbReference type="PROSITE" id="PS50059">
    <property type="entry name" value="FKBP_PPIASE"/>
    <property type="match status" value="1"/>
</dbReference>
<dbReference type="InterPro" id="IPR000774">
    <property type="entry name" value="PPIase_FKBP_N"/>
</dbReference>
<dbReference type="Gene3D" id="1.10.287.460">
    <property type="entry name" value="Peptidyl-prolyl cis-trans isomerase, FKBP-type, N-terminal domain"/>
    <property type="match status" value="1"/>
</dbReference>
<evidence type="ECO:0000256" key="6">
    <source>
        <dbReference type="RuleBase" id="RU003915"/>
    </source>
</evidence>
<feature type="domain" description="PPIase FKBP-type" evidence="9">
    <location>
        <begin position="157"/>
        <end position="242"/>
    </location>
</feature>
<dbReference type="InterPro" id="IPR001179">
    <property type="entry name" value="PPIase_FKBP_dom"/>
</dbReference>
<evidence type="ECO:0000256" key="2">
    <source>
        <dbReference type="ARBA" id="ARBA00006577"/>
    </source>
</evidence>
<dbReference type="NCBIfam" id="NF008150">
    <property type="entry name" value="PRK10902.1"/>
    <property type="match status" value="1"/>
</dbReference>
<evidence type="ECO:0000256" key="7">
    <source>
        <dbReference type="SAM" id="Coils"/>
    </source>
</evidence>
<dbReference type="PANTHER" id="PTHR43811">
    <property type="entry name" value="FKBP-TYPE PEPTIDYL-PROLYL CIS-TRANS ISOMERASE FKPA"/>
    <property type="match status" value="1"/>
</dbReference>
<evidence type="ECO:0000256" key="1">
    <source>
        <dbReference type="ARBA" id="ARBA00000971"/>
    </source>
</evidence>
<dbReference type="Gene3D" id="3.10.50.40">
    <property type="match status" value="1"/>
</dbReference>
<name>A0ABS8G935_9ALTE</name>
<dbReference type="SUPFAM" id="SSF54534">
    <property type="entry name" value="FKBP-like"/>
    <property type="match status" value="1"/>
</dbReference>
<keyword evidence="7" id="KW-0175">Coiled coil</keyword>
<evidence type="ECO:0000313" key="11">
    <source>
        <dbReference type="Proteomes" id="UP001520878"/>
    </source>
</evidence>
<organism evidence="10 11">
    <name type="scientific">Fluctibacter halophilus</name>
    <dbReference type="NCBI Taxonomy" id="226011"/>
    <lineage>
        <taxon>Bacteria</taxon>
        <taxon>Pseudomonadati</taxon>
        <taxon>Pseudomonadota</taxon>
        <taxon>Gammaproteobacteria</taxon>
        <taxon>Alteromonadales</taxon>
        <taxon>Alteromonadaceae</taxon>
        <taxon>Fluctibacter</taxon>
    </lineage>
</organism>
<dbReference type="EMBL" id="JAJEWP010000003">
    <property type="protein sequence ID" value="MCC2617023.1"/>
    <property type="molecule type" value="Genomic_DNA"/>
</dbReference>
<sequence>MKKAAIAMLIGSTLAMAGCQQEAADPLKVEQVQLQSDAEKQAYALGAGVGGFIEQKLAMQEELGIELDRALLLKGFVAGIQGQSQMTQEELQALAQALDASVREAQQVKSAAEGEKNKADGEAYLAENAKREGVVVTDSGLQYEVLTAGEGDSPGAQDTVKVHYRGTLIDGTEFDSSYSRGEPAVFPLHRVISGWTEGVQLMKEGAKYKFFIPSELAYGERSTGKIGTNSTLVFEVELLEVVKSAEEATD</sequence>
<dbReference type="PROSITE" id="PS51257">
    <property type="entry name" value="PROKAR_LIPOPROTEIN"/>
    <property type="match status" value="1"/>
</dbReference>
<evidence type="ECO:0000259" key="9">
    <source>
        <dbReference type="PROSITE" id="PS50059"/>
    </source>
</evidence>
<evidence type="ECO:0000256" key="5">
    <source>
        <dbReference type="PROSITE-ProRule" id="PRU00277"/>
    </source>
</evidence>
<dbReference type="Pfam" id="PF01346">
    <property type="entry name" value="FKBP_N"/>
    <property type="match status" value="1"/>
</dbReference>
<proteinExistence type="inferred from homology"/>
<evidence type="ECO:0000256" key="8">
    <source>
        <dbReference type="SAM" id="SignalP"/>
    </source>
</evidence>
<evidence type="ECO:0000256" key="3">
    <source>
        <dbReference type="ARBA" id="ARBA00023110"/>
    </source>
</evidence>
<dbReference type="InterPro" id="IPR036944">
    <property type="entry name" value="PPIase_FKBP_N_sf"/>
</dbReference>
<comment type="catalytic activity">
    <reaction evidence="1 5 6">
        <text>[protein]-peptidylproline (omega=180) = [protein]-peptidylproline (omega=0)</text>
        <dbReference type="Rhea" id="RHEA:16237"/>
        <dbReference type="Rhea" id="RHEA-COMP:10747"/>
        <dbReference type="Rhea" id="RHEA-COMP:10748"/>
        <dbReference type="ChEBI" id="CHEBI:83833"/>
        <dbReference type="ChEBI" id="CHEBI:83834"/>
        <dbReference type="EC" id="5.2.1.8"/>
    </reaction>
</comment>